<dbReference type="InParanoid" id="A0A7F5RHZ5"/>
<dbReference type="FunCoup" id="A0A7F5RHZ5">
    <property type="interactions" value="222"/>
</dbReference>
<evidence type="ECO:0000313" key="3">
    <source>
        <dbReference type="RefSeq" id="XP_025835619.1"/>
    </source>
</evidence>
<dbReference type="RefSeq" id="XP_025835619.1">
    <property type="nucleotide sequence ID" value="XM_025979834.1"/>
</dbReference>
<dbReference type="Pfam" id="PF05527">
    <property type="entry name" value="TNFAIP8"/>
    <property type="match status" value="1"/>
</dbReference>
<keyword evidence="2" id="KW-1185">Reference proteome</keyword>
<dbReference type="GeneID" id="108733829"/>
<dbReference type="FunFam" id="1.20.1440.160:FF:000001">
    <property type="entry name" value="Tumor necrosis factor alpha-induced protein 8-like 1"/>
    <property type="match status" value="1"/>
</dbReference>
<feature type="coiled-coil region" evidence="1">
    <location>
        <begin position="67"/>
        <end position="94"/>
    </location>
</feature>
<dbReference type="GO" id="GO:0005737">
    <property type="term" value="C:cytoplasm"/>
    <property type="evidence" value="ECO:0007669"/>
    <property type="project" value="TreeGrafter"/>
</dbReference>
<organism evidence="2 3">
    <name type="scientific">Agrilus planipennis</name>
    <name type="common">Emerald ash borer</name>
    <name type="synonym">Agrilus marcopoli</name>
    <dbReference type="NCBI Taxonomy" id="224129"/>
    <lineage>
        <taxon>Eukaryota</taxon>
        <taxon>Metazoa</taxon>
        <taxon>Ecdysozoa</taxon>
        <taxon>Arthropoda</taxon>
        <taxon>Hexapoda</taxon>
        <taxon>Insecta</taxon>
        <taxon>Pterygota</taxon>
        <taxon>Neoptera</taxon>
        <taxon>Endopterygota</taxon>
        <taxon>Coleoptera</taxon>
        <taxon>Polyphaga</taxon>
        <taxon>Elateriformia</taxon>
        <taxon>Buprestoidea</taxon>
        <taxon>Buprestidae</taxon>
        <taxon>Agrilinae</taxon>
        <taxon>Agrilus</taxon>
    </lineage>
</organism>
<dbReference type="InterPro" id="IPR008477">
    <property type="entry name" value="TNFAIP8-like"/>
</dbReference>
<dbReference type="PANTHER" id="PTHR12757">
    <property type="entry name" value="TUMOR NECROSIS FACTOR INDUCED PROTEIN"/>
    <property type="match status" value="1"/>
</dbReference>
<dbReference type="Proteomes" id="UP000192223">
    <property type="component" value="Unplaced"/>
</dbReference>
<dbReference type="CTD" id="37751"/>
<gene>
    <name evidence="3" type="primary">LOC108733829</name>
</gene>
<keyword evidence="1" id="KW-0175">Coiled coil</keyword>
<evidence type="ECO:0000313" key="2">
    <source>
        <dbReference type="Proteomes" id="UP000192223"/>
    </source>
</evidence>
<dbReference type="InterPro" id="IPR038355">
    <property type="entry name" value="TNFAIP8_sf"/>
</dbReference>
<dbReference type="Gene3D" id="1.20.1440.160">
    <property type="entry name" value="Tumor necrosis factor alpha-induced protein 8-like"/>
    <property type="match status" value="1"/>
</dbReference>
<dbReference type="PANTHER" id="PTHR12757:SF1">
    <property type="entry name" value="PROTEIN SALIVARY GLANDS MARRED"/>
    <property type="match status" value="1"/>
</dbReference>
<accession>A0A7F5RHZ5</accession>
<name>A0A7F5RHZ5_AGRPL</name>
<dbReference type="AlphaFoldDB" id="A0A7F5RHZ5"/>
<reference evidence="3" key="1">
    <citation type="submission" date="2025-08" db="UniProtKB">
        <authorList>
            <consortium name="RefSeq"/>
        </authorList>
    </citation>
    <scope>IDENTIFICATION</scope>
    <source>
        <tissue evidence="3">Entire body</tissue>
    </source>
</reference>
<dbReference type="OrthoDB" id="10055976at2759"/>
<dbReference type="GO" id="GO:0042981">
    <property type="term" value="P:regulation of apoptotic process"/>
    <property type="evidence" value="ECO:0007669"/>
    <property type="project" value="InterPro"/>
</dbReference>
<sequence length="214" mass="24604">MSITVVELESWLIYQCIATECSHCLFMSDNGFRARDIGLRAQKKILSRMAGKNVARALIDDVTASLLDNLYRLAKQYSNNKKEAEKLIKNIIKVVIKLGVLHRNGLFSQEELKHAERFRIKFRMAAMAIISFYEVDFSYDRNYILSALNDSHKCLQIIVSKHLSEKSLARIDEVFGFFTNEQFLDELFSPNSQYREILGKIVADLNKAIENGDL</sequence>
<evidence type="ECO:0000256" key="1">
    <source>
        <dbReference type="SAM" id="Coils"/>
    </source>
</evidence>
<proteinExistence type="predicted"/>
<dbReference type="KEGG" id="apln:108733829"/>
<protein>
    <submittedName>
        <fullName evidence="3">Tumor necrosis factor alpha-induced protein 8-like protein isoform X1</fullName>
    </submittedName>
</protein>